<accession>A0AAV4HEW2</accession>
<sequence length="342" mass="38312">MLPGTRRLEYCSLTAGTGSICARESIKCNAATCPHGWVKFTATLCIRVVRRRSAGVRQARELCRRDGGYLMETSDVLHGLREHLGAFVKFSKKYMLDPRPDQDKVCAYYVIYSLKPLSLQTAQTPLESQCNSTDGFICKTSLIEYTSAYVKVSTKYMLDPQPGQLKTCAYYALYSLDPLHLTLFQSSKASVCNSTGGVVCKKDLTAFSLATHCPTGWKNFTDTLCIRVLHARTAGILEARKRCNEDGGFLLEGRDVNQTLWKTLKTTCPAGWRKLTDALCIRVVHARPTGIQEARESCYEDEGFLLERKDLQHGVGENLGEYVKLSAKYMLDPQVMVPWDTK</sequence>
<keyword evidence="2" id="KW-1185">Reference proteome</keyword>
<evidence type="ECO:0008006" key="3">
    <source>
        <dbReference type="Google" id="ProtNLM"/>
    </source>
</evidence>
<dbReference type="Proteomes" id="UP000762676">
    <property type="component" value="Unassembled WGS sequence"/>
</dbReference>
<name>A0AAV4HEW2_9GAST</name>
<evidence type="ECO:0000313" key="1">
    <source>
        <dbReference type="EMBL" id="GFR95957.1"/>
    </source>
</evidence>
<organism evidence="1 2">
    <name type="scientific">Elysia marginata</name>
    <dbReference type="NCBI Taxonomy" id="1093978"/>
    <lineage>
        <taxon>Eukaryota</taxon>
        <taxon>Metazoa</taxon>
        <taxon>Spiralia</taxon>
        <taxon>Lophotrochozoa</taxon>
        <taxon>Mollusca</taxon>
        <taxon>Gastropoda</taxon>
        <taxon>Heterobranchia</taxon>
        <taxon>Euthyneura</taxon>
        <taxon>Panpulmonata</taxon>
        <taxon>Sacoglossa</taxon>
        <taxon>Placobranchoidea</taxon>
        <taxon>Plakobranchidae</taxon>
        <taxon>Elysia</taxon>
    </lineage>
</organism>
<protein>
    <recommendedName>
        <fullName evidence="3">C-type lectin domain-containing protein</fullName>
    </recommendedName>
</protein>
<dbReference type="EMBL" id="BMAT01001949">
    <property type="protein sequence ID" value="GFR95957.1"/>
    <property type="molecule type" value="Genomic_DNA"/>
</dbReference>
<evidence type="ECO:0000313" key="2">
    <source>
        <dbReference type="Proteomes" id="UP000762676"/>
    </source>
</evidence>
<dbReference type="AlphaFoldDB" id="A0AAV4HEW2"/>
<gene>
    <name evidence="1" type="ORF">ElyMa_000956100</name>
</gene>
<reference evidence="1 2" key="1">
    <citation type="journal article" date="2021" name="Elife">
        <title>Chloroplast acquisition without the gene transfer in kleptoplastic sea slugs, Plakobranchus ocellatus.</title>
        <authorList>
            <person name="Maeda T."/>
            <person name="Takahashi S."/>
            <person name="Yoshida T."/>
            <person name="Shimamura S."/>
            <person name="Takaki Y."/>
            <person name="Nagai Y."/>
            <person name="Toyoda A."/>
            <person name="Suzuki Y."/>
            <person name="Arimoto A."/>
            <person name="Ishii H."/>
            <person name="Satoh N."/>
            <person name="Nishiyama T."/>
            <person name="Hasebe M."/>
            <person name="Maruyama T."/>
            <person name="Minagawa J."/>
            <person name="Obokata J."/>
            <person name="Shigenobu S."/>
        </authorList>
    </citation>
    <scope>NUCLEOTIDE SEQUENCE [LARGE SCALE GENOMIC DNA]</scope>
</reference>
<comment type="caution">
    <text evidence="1">The sequence shown here is derived from an EMBL/GenBank/DDBJ whole genome shotgun (WGS) entry which is preliminary data.</text>
</comment>
<proteinExistence type="predicted"/>